<dbReference type="Proteomes" id="UP001156102">
    <property type="component" value="Unassembled WGS sequence"/>
</dbReference>
<organism evidence="1 2">
    <name type="scientific">Ectobacillus ponti</name>
    <dbReference type="NCBI Taxonomy" id="2961894"/>
    <lineage>
        <taxon>Bacteria</taxon>
        <taxon>Bacillati</taxon>
        <taxon>Bacillota</taxon>
        <taxon>Bacilli</taxon>
        <taxon>Bacillales</taxon>
        <taxon>Bacillaceae</taxon>
        <taxon>Ectobacillus</taxon>
    </lineage>
</organism>
<protein>
    <submittedName>
        <fullName evidence="1">Uncharacterized protein</fullName>
    </submittedName>
</protein>
<dbReference type="RefSeq" id="WP_254760999.1">
    <property type="nucleotide sequence ID" value="NZ_JANCLT010000018.1"/>
</dbReference>
<dbReference type="AlphaFoldDB" id="A0AA41X940"/>
<proteinExistence type="predicted"/>
<evidence type="ECO:0000313" key="2">
    <source>
        <dbReference type="Proteomes" id="UP001156102"/>
    </source>
</evidence>
<gene>
    <name evidence="1" type="ORF">NK662_21345</name>
</gene>
<comment type="caution">
    <text evidence="1">The sequence shown here is derived from an EMBL/GenBank/DDBJ whole genome shotgun (WGS) entry which is preliminary data.</text>
</comment>
<keyword evidence="2" id="KW-1185">Reference proteome</keyword>
<accession>A0AA41X940</accession>
<dbReference type="EMBL" id="JANCLT010000018">
    <property type="protein sequence ID" value="MCP8971072.1"/>
    <property type="molecule type" value="Genomic_DNA"/>
</dbReference>
<name>A0AA41X940_9BACI</name>
<reference evidence="1" key="1">
    <citation type="submission" date="2022-07" db="EMBL/GenBank/DDBJ databases">
        <authorList>
            <person name="Li W.-J."/>
            <person name="Deng Q.-Q."/>
        </authorList>
    </citation>
    <scope>NUCLEOTIDE SEQUENCE</scope>
    <source>
        <strain evidence="1">SYSU M60031</strain>
    </source>
</reference>
<evidence type="ECO:0000313" key="1">
    <source>
        <dbReference type="EMBL" id="MCP8971072.1"/>
    </source>
</evidence>
<sequence length="96" mass="11276">MNPYRESRELHLPDLLFIERCREQFGINRGVYNTIDIWMFHHGWTDVVELRERIQEFLAVWKRQAGDRIVIGPGNLTKRLQEDVGAKGLPAMARAE</sequence>